<feature type="region of interest" description="Disordered" evidence="3">
    <location>
        <begin position="65"/>
        <end position="92"/>
    </location>
</feature>
<dbReference type="InterPro" id="IPR004087">
    <property type="entry name" value="KH_dom"/>
</dbReference>
<feature type="region of interest" description="Disordered" evidence="3">
    <location>
        <begin position="104"/>
        <end position="135"/>
    </location>
</feature>
<dbReference type="EMBL" id="HBNS01015524">
    <property type="protein sequence ID" value="CAE4602514.1"/>
    <property type="molecule type" value="Transcribed_RNA"/>
</dbReference>
<feature type="domain" description="K Homology" evidence="4">
    <location>
        <begin position="527"/>
        <end position="598"/>
    </location>
</feature>
<evidence type="ECO:0000313" key="5">
    <source>
        <dbReference type="EMBL" id="CAE4602514.1"/>
    </source>
</evidence>
<dbReference type="SMART" id="SM00322">
    <property type="entry name" value="KH"/>
    <property type="match status" value="4"/>
</dbReference>
<dbReference type="PANTHER" id="PTHR10288">
    <property type="entry name" value="KH DOMAIN CONTAINING RNA BINDING PROTEIN"/>
    <property type="match status" value="1"/>
</dbReference>
<feature type="compositionally biased region" description="Low complexity" evidence="3">
    <location>
        <begin position="706"/>
        <end position="723"/>
    </location>
</feature>
<evidence type="ECO:0000256" key="3">
    <source>
        <dbReference type="SAM" id="MobiDB-lite"/>
    </source>
</evidence>
<reference evidence="5" key="1">
    <citation type="submission" date="2021-01" db="EMBL/GenBank/DDBJ databases">
        <authorList>
            <person name="Corre E."/>
            <person name="Pelletier E."/>
            <person name="Niang G."/>
            <person name="Scheremetjew M."/>
            <person name="Finn R."/>
            <person name="Kale V."/>
            <person name="Holt S."/>
            <person name="Cochrane G."/>
            <person name="Meng A."/>
            <person name="Brown T."/>
            <person name="Cohen L."/>
        </authorList>
    </citation>
    <scope>NUCLEOTIDE SEQUENCE</scope>
    <source>
        <strain evidence="5">GSO104</strain>
    </source>
</reference>
<feature type="compositionally biased region" description="Polar residues" evidence="3">
    <location>
        <begin position="803"/>
        <end position="829"/>
    </location>
</feature>
<dbReference type="AlphaFoldDB" id="A0A7S4R659"/>
<evidence type="ECO:0000256" key="1">
    <source>
        <dbReference type="ARBA" id="ARBA00022737"/>
    </source>
</evidence>
<gene>
    <name evidence="5" type="ORF">DBRI00130_LOCUS12462</name>
</gene>
<protein>
    <recommendedName>
        <fullName evidence="4">K Homology domain-containing protein</fullName>
    </recommendedName>
</protein>
<dbReference type="InterPro" id="IPR036612">
    <property type="entry name" value="KH_dom_type_1_sf"/>
</dbReference>
<feature type="domain" description="K Homology" evidence="4">
    <location>
        <begin position="413"/>
        <end position="486"/>
    </location>
</feature>
<organism evidence="5">
    <name type="scientific">Ditylum brightwellii</name>
    <dbReference type="NCBI Taxonomy" id="49249"/>
    <lineage>
        <taxon>Eukaryota</taxon>
        <taxon>Sar</taxon>
        <taxon>Stramenopiles</taxon>
        <taxon>Ochrophyta</taxon>
        <taxon>Bacillariophyta</taxon>
        <taxon>Mediophyceae</taxon>
        <taxon>Lithodesmiophycidae</taxon>
        <taxon>Lithodesmiales</taxon>
        <taxon>Lithodesmiaceae</taxon>
        <taxon>Ditylum</taxon>
    </lineage>
</organism>
<sequence>MSAEEAIARAKAIAARLAGGAGVPAGVAVAAPLSSVAPAQTVDAATAAAAASALEAAFGGAGGGGSNGLSAPAPAAGTSSESGGAPKRKRWSAEEALAAAIPGLTPITNTGLSDPSKRAKTDDDDANSKTSKKIWIPSDKNPGYNYVGLLIGPGGSKQRELVEKSGGNVKISIRGRGSNSTPSVPGAPEEPLHVLLEGDAECVSQADRLITELLNDSAKANAEKAQQLAEVSATKNAERDGGPGAPAPAPSASTYKPTPVAQLLGLGGTPASTYGPAGGTQAPAGANMGAGGAPGQELVEEKIGVPNGVVGYIIGKGGESITDMQRRTGCRVQIQKEHEMQAGSTQRVITLTAATKEAVSQCRGIIEGMVQERLRLNAQSQTHQNHHQVQIRGGGGTNAASQAAQLQQALAEGQCHVTVQVPDADVGLIIGKGGTSIRSMQDRSGANIQIPPCADPGNPMVRTVNITHPSAEGANFAKQLIEEIMRNKMGNQGAGGSVGSGGMMGGGAMGGAHHGAGGASPAAPAAGETSIQIMIPDKDVGMVIGRGGCVIREMQTKTHTRIQIPSHPTPGQVNRIATVSGSPDGCNQVKQMIDQMVMDQSAQSVMTGTAFKQSSNQQYGQQGQQGMYGQQQGSYGYQYGQQQGAGAGAYGQQYGQQQGAYGQQQQGGTQAYGQGATQQQGAAGQQKTDYSAEWAAYYAAQAAQQGGSSGASAPAPGAAASAPSPAPAPAADGSTQGQQPAADAYYDQFWRYAAYYGEEAARKYYGAWSPPVGTANPYGASGAAGAAAGEAGASSPSAAGGDQHQQQIKDTSARRQSNLPAWMTQGKNE</sequence>
<feature type="region of interest" description="Disordered" evidence="3">
    <location>
        <begin position="225"/>
        <end position="280"/>
    </location>
</feature>
<dbReference type="PROSITE" id="PS50084">
    <property type="entry name" value="KH_TYPE_1"/>
    <property type="match status" value="4"/>
</dbReference>
<keyword evidence="1" id="KW-0677">Repeat</keyword>
<keyword evidence="2" id="KW-0694">RNA-binding</keyword>
<name>A0A7S4R659_9STRA</name>
<feature type="compositionally biased region" description="Low complexity" evidence="3">
    <location>
        <begin position="780"/>
        <end position="801"/>
    </location>
</feature>
<proteinExistence type="predicted"/>
<feature type="domain" description="K Homology" evidence="4">
    <location>
        <begin position="128"/>
        <end position="215"/>
    </location>
</feature>
<accession>A0A7S4R659</accession>
<dbReference type="Pfam" id="PF00013">
    <property type="entry name" value="KH_1"/>
    <property type="match status" value="3"/>
</dbReference>
<feature type="compositionally biased region" description="Low complexity" evidence="3">
    <location>
        <begin position="68"/>
        <end position="77"/>
    </location>
</feature>
<evidence type="ECO:0000256" key="2">
    <source>
        <dbReference type="PROSITE-ProRule" id="PRU00117"/>
    </source>
</evidence>
<evidence type="ECO:0000259" key="4">
    <source>
        <dbReference type="SMART" id="SM00322"/>
    </source>
</evidence>
<dbReference type="Gene3D" id="3.30.1370.10">
    <property type="entry name" value="K Homology domain, type 1"/>
    <property type="match status" value="4"/>
</dbReference>
<dbReference type="SUPFAM" id="SSF54791">
    <property type="entry name" value="Eukaryotic type KH-domain (KH-domain type I)"/>
    <property type="match status" value="4"/>
</dbReference>
<dbReference type="GO" id="GO:0003723">
    <property type="term" value="F:RNA binding"/>
    <property type="evidence" value="ECO:0007669"/>
    <property type="project" value="UniProtKB-UniRule"/>
</dbReference>
<feature type="domain" description="K Homology" evidence="4">
    <location>
        <begin position="297"/>
        <end position="371"/>
    </location>
</feature>
<dbReference type="InterPro" id="IPR004088">
    <property type="entry name" value="KH_dom_type_1"/>
</dbReference>
<feature type="region of interest" description="Disordered" evidence="3">
    <location>
        <begin position="706"/>
        <end position="739"/>
    </location>
</feature>
<dbReference type="InterPro" id="IPR055256">
    <property type="entry name" value="KH_1_KHDC4/BBP-like"/>
</dbReference>
<feature type="region of interest" description="Disordered" evidence="3">
    <location>
        <begin position="780"/>
        <end position="829"/>
    </location>
</feature>
<dbReference type="Pfam" id="PF22675">
    <property type="entry name" value="KH-I_KHDC4-BBP"/>
    <property type="match status" value="1"/>
</dbReference>